<evidence type="ECO:0000259" key="3">
    <source>
        <dbReference type="Pfam" id="PF00501"/>
    </source>
</evidence>
<dbReference type="PANTHER" id="PTHR43201">
    <property type="entry name" value="ACYL-COA SYNTHETASE"/>
    <property type="match status" value="1"/>
</dbReference>
<dbReference type="InterPro" id="IPR042099">
    <property type="entry name" value="ANL_N_sf"/>
</dbReference>
<dbReference type="EMBL" id="JNFP01000005">
    <property type="protein sequence ID" value="KIA65896.1"/>
    <property type="molecule type" value="Genomic_DNA"/>
</dbReference>
<dbReference type="SUPFAM" id="SSF56801">
    <property type="entry name" value="Acetyl-CoA synthetase-like"/>
    <property type="match status" value="1"/>
</dbReference>
<dbReference type="Gene3D" id="3.40.50.12780">
    <property type="entry name" value="N-terminal domain of ligase-like"/>
    <property type="match status" value="1"/>
</dbReference>
<evidence type="ECO:0000313" key="6">
    <source>
        <dbReference type="Proteomes" id="UP000031364"/>
    </source>
</evidence>
<dbReference type="PROSITE" id="PS00455">
    <property type="entry name" value="AMP_BINDING"/>
    <property type="match status" value="1"/>
</dbReference>
<dbReference type="Gene3D" id="3.30.300.30">
    <property type="match status" value="1"/>
</dbReference>
<dbReference type="InterPro" id="IPR045851">
    <property type="entry name" value="AMP-bd_C_sf"/>
</dbReference>
<feature type="domain" description="AMP-dependent synthetase/ligase" evidence="3">
    <location>
        <begin position="18"/>
        <end position="371"/>
    </location>
</feature>
<sequence length="519" mass="55571">MEDASGSSMSTPTITCAGRVRTQPDAHQRAGRLAAALVDAGVTPGSRVALMLRNDIEFLEVSQAVSACGANAVPINTRWQVPEVAHVLGDSGARLVVAHTEFLDIVEQAAPHEDTTFVEVAMPVELLAALGRDAALATPTGRHPTLEQWIDAQAEPLGRIEGARDDATGLIYTSGTTGRPKGVLRERMTPHQWLSIAGSAAKRMGLAPRGQAVIPGPLYHASPNGIAMLAMRMGTNITIMPRWDAESFLRHVHEHRITQAKVVPTMLSRLLSLPEEVRKRYDVSSLTHLIHSSAPCPPAVKRAAIEWFGDAVLEFYGCAEAGTITWISAQEWLAHPGSVGRPGDGAAAVVVDDAGAPLPVGEVGRVFVRGADYWPKFRYLNTDDDQAPVLPGFFEVGDRGYLDEDGFLYLTGRSSEIIISGGVNIYPAEVENAIMALPEVEDVAVFGVPHPGDLGEAVAAQVLPRPGTKLTEDDVRAGLAGQLAAYKVPSLLRIVSELPRDDSGKIYKRRLRAQMTPGG</sequence>
<dbReference type="InterPro" id="IPR025110">
    <property type="entry name" value="AMP-bd_C"/>
</dbReference>
<gene>
    <name evidence="5" type="ORF">FG87_05435</name>
</gene>
<evidence type="ECO:0000313" key="5">
    <source>
        <dbReference type="EMBL" id="KIA65896.1"/>
    </source>
</evidence>
<reference evidence="5 6" key="1">
    <citation type="journal article" date="2014" name="Int. J. Syst. Evol. Microbiol.">
        <title>Nocardia vulneris sp. nov., isolated from wounds of human patients in North America.</title>
        <authorList>
            <person name="Lasker B.A."/>
            <person name="Bell M."/>
            <person name="Klenk H.P."/>
            <person name="Sproer C."/>
            <person name="Schumann C."/>
            <person name="Schumann P."/>
            <person name="Brown J.M."/>
        </authorList>
    </citation>
    <scope>NUCLEOTIDE SEQUENCE [LARGE SCALE GENOMIC DNA]</scope>
    <source>
        <strain evidence="5 6">W9851</strain>
    </source>
</reference>
<dbReference type="RefSeq" id="WP_043665444.1">
    <property type="nucleotide sequence ID" value="NZ_BDCI01000041.1"/>
</dbReference>
<proteinExistence type="inferred from homology"/>
<protein>
    <submittedName>
        <fullName evidence="5">AMP-dependent synthetase</fullName>
    </submittedName>
</protein>
<dbReference type="PANTHER" id="PTHR43201:SF5">
    <property type="entry name" value="MEDIUM-CHAIN ACYL-COA LIGASE ACSF2, MITOCHONDRIAL"/>
    <property type="match status" value="1"/>
</dbReference>
<dbReference type="Pfam" id="PF13193">
    <property type="entry name" value="AMP-binding_C"/>
    <property type="match status" value="1"/>
</dbReference>
<name>A0ABR4ZKU1_9NOCA</name>
<comment type="caution">
    <text evidence="5">The sequence shown here is derived from an EMBL/GenBank/DDBJ whole genome shotgun (WGS) entry which is preliminary data.</text>
</comment>
<feature type="domain" description="AMP-binding enzyme C-terminal" evidence="4">
    <location>
        <begin position="429"/>
        <end position="505"/>
    </location>
</feature>
<evidence type="ECO:0000259" key="4">
    <source>
        <dbReference type="Pfam" id="PF13193"/>
    </source>
</evidence>
<comment type="similarity">
    <text evidence="1">Belongs to the ATP-dependent AMP-binding enzyme family.</text>
</comment>
<organism evidence="5 6">
    <name type="scientific">Nocardia vulneris</name>
    <dbReference type="NCBI Taxonomy" id="1141657"/>
    <lineage>
        <taxon>Bacteria</taxon>
        <taxon>Bacillati</taxon>
        <taxon>Actinomycetota</taxon>
        <taxon>Actinomycetes</taxon>
        <taxon>Mycobacteriales</taxon>
        <taxon>Nocardiaceae</taxon>
        <taxon>Nocardia</taxon>
    </lineage>
</organism>
<dbReference type="InterPro" id="IPR020845">
    <property type="entry name" value="AMP-binding_CS"/>
</dbReference>
<accession>A0ABR4ZKU1</accession>
<dbReference type="InterPro" id="IPR000873">
    <property type="entry name" value="AMP-dep_synth/lig_dom"/>
</dbReference>
<keyword evidence="6" id="KW-1185">Reference proteome</keyword>
<dbReference type="Proteomes" id="UP000031364">
    <property type="component" value="Unassembled WGS sequence"/>
</dbReference>
<keyword evidence="2" id="KW-0436">Ligase</keyword>
<evidence type="ECO:0000256" key="1">
    <source>
        <dbReference type="ARBA" id="ARBA00006432"/>
    </source>
</evidence>
<evidence type="ECO:0000256" key="2">
    <source>
        <dbReference type="ARBA" id="ARBA00022598"/>
    </source>
</evidence>
<dbReference type="Pfam" id="PF00501">
    <property type="entry name" value="AMP-binding"/>
    <property type="match status" value="1"/>
</dbReference>